<keyword evidence="4" id="KW-1185">Reference proteome</keyword>
<organism evidence="3 4">
    <name type="scientific">Runella slithyformis (strain ATCC 29530 / DSM 19594 / LMG 11500 / NCIMB 11436 / LSU 4)</name>
    <dbReference type="NCBI Taxonomy" id="761193"/>
    <lineage>
        <taxon>Bacteria</taxon>
        <taxon>Pseudomonadati</taxon>
        <taxon>Bacteroidota</taxon>
        <taxon>Cytophagia</taxon>
        <taxon>Cytophagales</taxon>
        <taxon>Spirosomataceae</taxon>
        <taxon>Runella</taxon>
    </lineage>
</organism>
<dbReference type="RefSeq" id="WP_013930284.1">
    <property type="nucleotide sequence ID" value="NC_015703.1"/>
</dbReference>
<dbReference type="EMBL" id="CP002859">
    <property type="protein sequence ID" value="AEI50995.1"/>
    <property type="molecule type" value="Genomic_DNA"/>
</dbReference>
<keyword evidence="3" id="KW-0413">Isomerase</keyword>
<dbReference type="Gene3D" id="3.40.50.720">
    <property type="entry name" value="NAD(P)-binding Rossmann-like Domain"/>
    <property type="match status" value="1"/>
</dbReference>
<evidence type="ECO:0000256" key="1">
    <source>
        <dbReference type="ARBA" id="ARBA00023027"/>
    </source>
</evidence>
<dbReference type="GO" id="GO:0050378">
    <property type="term" value="F:UDP-glucuronate 4-epimerase activity"/>
    <property type="evidence" value="ECO:0007669"/>
    <property type="project" value="UniProtKB-EC"/>
</dbReference>
<dbReference type="KEGG" id="rsi:Runsl_4676"/>
<dbReference type="PANTHER" id="PTHR43574">
    <property type="entry name" value="EPIMERASE-RELATED"/>
    <property type="match status" value="1"/>
</dbReference>
<gene>
    <name evidence="3" type="ordered locus">Runsl_4676</name>
</gene>
<dbReference type="AlphaFoldDB" id="A0A7U3ZPI6"/>
<feature type="domain" description="NAD(P)-binding" evidence="2">
    <location>
        <begin position="4"/>
        <end position="308"/>
    </location>
</feature>
<dbReference type="InterPro" id="IPR016040">
    <property type="entry name" value="NAD(P)-bd_dom"/>
</dbReference>
<evidence type="ECO:0000313" key="3">
    <source>
        <dbReference type="EMBL" id="AEI50995.1"/>
    </source>
</evidence>
<dbReference type="Proteomes" id="UP000000493">
    <property type="component" value="Chromosome"/>
</dbReference>
<reference evidence="4" key="1">
    <citation type="submission" date="2011-06" db="EMBL/GenBank/DDBJ databases">
        <title>The complete genome of chromosome of Runella slithyformis DSM 19594.</title>
        <authorList>
            <consortium name="US DOE Joint Genome Institute (JGI-PGF)"/>
            <person name="Lucas S."/>
            <person name="Han J."/>
            <person name="Lapidus A."/>
            <person name="Bruce D."/>
            <person name="Goodwin L."/>
            <person name="Pitluck S."/>
            <person name="Peters L."/>
            <person name="Kyrpides N."/>
            <person name="Mavromatis K."/>
            <person name="Ivanova N."/>
            <person name="Ovchinnikova G."/>
            <person name="Zhang X."/>
            <person name="Misra M."/>
            <person name="Detter J.C."/>
            <person name="Tapia R."/>
            <person name="Han C."/>
            <person name="Land M."/>
            <person name="Hauser L."/>
            <person name="Markowitz V."/>
            <person name="Cheng J.-F."/>
            <person name="Hugenholtz P."/>
            <person name="Woyke T."/>
            <person name="Wu D."/>
            <person name="Tindall B."/>
            <person name="Faehrich R."/>
            <person name="Brambilla E."/>
            <person name="Klenk H.-P."/>
            <person name="Eisen J.A."/>
        </authorList>
    </citation>
    <scope>NUCLEOTIDE SEQUENCE [LARGE SCALE GENOMIC DNA]</scope>
    <source>
        <strain evidence="4">ATCC 29530 / DSM 19594 / LMG 11500 / NCIMB 11436 / LSU 4</strain>
    </source>
</reference>
<dbReference type="Gene3D" id="3.90.25.10">
    <property type="entry name" value="UDP-galactose 4-epimerase, domain 1"/>
    <property type="match status" value="1"/>
</dbReference>
<name>A0A7U3ZPI6_RUNSL</name>
<protein>
    <submittedName>
        <fullName evidence="3">UDP-glucuronate 4-epimerase</fullName>
        <ecNumber evidence="3">5.1.3.6</ecNumber>
    </submittedName>
</protein>
<reference evidence="3 4" key="2">
    <citation type="journal article" date="2012" name="Stand. Genomic Sci.">
        <title>Complete genome sequence of the aquatic bacterium Runella slithyformis type strain (LSU 4(T)).</title>
        <authorList>
            <person name="Copeland A."/>
            <person name="Zhang X."/>
            <person name="Misra M."/>
            <person name="Lapidus A."/>
            <person name="Nolan M."/>
            <person name="Lucas S."/>
            <person name="Deshpande S."/>
            <person name="Cheng J.F."/>
            <person name="Tapia R."/>
            <person name="Goodwin L.A."/>
            <person name="Pitluck S."/>
            <person name="Liolios K."/>
            <person name="Pagani I."/>
            <person name="Ivanova N."/>
            <person name="Mikhailova N."/>
            <person name="Pati A."/>
            <person name="Chen A."/>
            <person name="Palaniappan K."/>
            <person name="Land M."/>
            <person name="Hauser L."/>
            <person name="Pan C."/>
            <person name="Jeffries C.D."/>
            <person name="Detter J.C."/>
            <person name="Brambilla E.M."/>
            <person name="Rohde M."/>
            <person name="Djao O.D."/>
            <person name="Goker M."/>
            <person name="Sikorski J."/>
            <person name="Tindall B.J."/>
            <person name="Woyke T."/>
            <person name="Bristow J."/>
            <person name="Eisen J.A."/>
            <person name="Markowitz V."/>
            <person name="Hugenholtz P."/>
            <person name="Kyrpides N.C."/>
            <person name="Klenk H.P."/>
            <person name="Mavromatis K."/>
        </authorList>
    </citation>
    <scope>NUCLEOTIDE SEQUENCE [LARGE SCALE GENOMIC DNA]</scope>
    <source>
        <strain evidence="4">ATCC 29530 / DSM 19594 / LMG 11500 / NCIMB 11436 / LSU 4</strain>
    </source>
</reference>
<sequence length="317" mass="35524">MVVLITGGAGFIGSHLAERLLRQGNTVVCVDNLDDYLYSPALKRANIELLSEYPAFTFIEGDIRNQEALRQLLLDRGCEAVFHLAAYAGVRASVQEPEKFMEVNINGTLSVLEAMREAGLRTLIFASSSSVYGNAAHVPFKETDAADQPISPYAASKRAAELLAYSYYSLYGFQITCLRLFTVYGPRQRPEMAIRKFIHRILEEEPIELYGNGLTFRNYTYVADAVQGLMKALEHSGEGFRVYNIGGAKSICLKEVIEVIEQITNKKSKIIYRPEQAGDVRHTAADISKAKKELEYVPEVTLEEGIQRYMKWLTVVC</sequence>
<dbReference type="InterPro" id="IPR036291">
    <property type="entry name" value="NAD(P)-bd_dom_sf"/>
</dbReference>
<dbReference type="SUPFAM" id="SSF51735">
    <property type="entry name" value="NAD(P)-binding Rossmann-fold domains"/>
    <property type="match status" value="1"/>
</dbReference>
<dbReference type="Pfam" id="PF16363">
    <property type="entry name" value="GDP_Man_Dehyd"/>
    <property type="match status" value="1"/>
</dbReference>
<dbReference type="PRINTS" id="PR01713">
    <property type="entry name" value="NUCEPIMERASE"/>
</dbReference>
<evidence type="ECO:0000313" key="4">
    <source>
        <dbReference type="Proteomes" id="UP000000493"/>
    </source>
</evidence>
<keyword evidence="1" id="KW-0520">NAD</keyword>
<evidence type="ECO:0000259" key="2">
    <source>
        <dbReference type="Pfam" id="PF16363"/>
    </source>
</evidence>
<dbReference type="EC" id="5.1.3.6" evidence="3"/>
<accession>A0A7U3ZPI6</accession>
<proteinExistence type="predicted"/>